<keyword evidence="3 6" id="KW-0812">Transmembrane</keyword>
<keyword evidence="7" id="KW-0675">Receptor</keyword>
<dbReference type="AlphaFoldDB" id="A0A0K2TK17"/>
<comment type="similarity">
    <text evidence="2 6">Belongs to the DP1 family.</text>
</comment>
<feature type="transmembrane region" description="Helical" evidence="6">
    <location>
        <begin position="89"/>
        <end position="116"/>
    </location>
</feature>
<evidence type="ECO:0000256" key="4">
    <source>
        <dbReference type="ARBA" id="ARBA00022989"/>
    </source>
</evidence>
<dbReference type="PANTHER" id="PTHR12300:SF161">
    <property type="entry name" value="RECEPTOR EXPRESSION-ENHANCING PROTEIN"/>
    <property type="match status" value="1"/>
</dbReference>
<evidence type="ECO:0000256" key="3">
    <source>
        <dbReference type="ARBA" id="ARBA00022692"/>
    </source>
</evidence>
<accession>A0A0K2TK17</accession>
<keyword evidence="5 6" id="KW-0472">Membrane</keyword>
<evidence type="ECO:0000256" key="2">
    <source>
        <dbReference type="ARBA" id="ARBA00008573"/>
    </source>
</evidence>
<dbReference type="OMA" id="VNQVLNH"/>
<evidence type="ECO:0000256" key="1">
    <source>
        <dbReference type="ARBA" id="ARBA00004141"/>
    </source>
</evidence>
<gene>
    <name evidence="7" type="primary">REEP5</name>
</gene>
<feature type="transmembrane region" description="Helical" evidence="6">
    <location>
        <begin position="122"/>
        <end position="142"/>
    </location>
</feature>
<organism evidence="7">
    <name type="scientific">Lepeophtheirus salmonis</name>
    <name type="common">Salmon louse</name>
    <name type="synonym">Caligus salmonis</name>
    <dbReference type="NCBI Taxonomy" id="72036"/>
    <lineage>
        <taxon>Eukaryota</taxon>
        <taxon>Metazoa</taxon>
        <taxon>Ecdysozoa</taxon>
        <taxon>Arthropoda</taxon>
        <taxon>Crustacea</taxon>
        <taxon>Multicrustacea</taxon>
        <taxon>Hexanauplia</taxon>
        <taxon>Copepoda</taxon>
        <taxon>Siphonostomatoida</taxon>
        <taxon>Caligidae</taxon>
        <taxon>Lepeophtheirus</taxon>
    </lineage>
</organism>
<dbReference type="PANTHER" id="PTHR12300">
    <property type="entry name" value="HVA22-LIKE PROTEINS"/>
    <property type="match status" value="1"/>
</dbReference>
<sequence>MDIVKRILYRVDEFAEKPGVIKDGLAVVESKTQVKKNYVLYGILGFITLWLAFGYGAQLLCNVIGYAYPAYCSIKALESGTKKDDTQWLMYWVVFALFSVVEFFSDFLAGWVPFYWLSKCVFMMWLMSPMNGATIIYTKIIIPYFRKHQPFLDGIVDKGKQQMNKIAEAGVEAAKDIAAERQLKKD</sequence>
<evidence type="ECO:0000256" key="6">
    <source>
        <dbReference type="RuleBase" id="RU362006"/>
    </source>
</evidence>
<comment type="subcellular location">
    <subcellularLocation>
        <location evidence="1 6">Membrane</location>
        <topology evidence="1 6">Multi-pass membrane protein</topology>
    </subcellularLocation>
</comment>
<dbReference type="EMBL" id="HACA01008631">
    <property type="protein sequence ID" value="CDW25992.1"/>
    <property type="molecule type" value="Transcribed_RNA"/>
</dbReference>
<proteinExistence type="inferred from homology"/>
<evidence type="ECO:0000313" key="7">
    <source>
        <dbReference type="EMBL" id="CDW25992.1"/>
    </source>
</evidence>
<dbReference type="OrthoDB" id="6370615at2759"/>
<feature type="transmembrane region" description="Helical" evidence="6">
    <location>
        <begin position="38"/>
        <end position="68"/>
    </location>
</feature>
<dbReference type="Pfam" id="PF03134">
    <property type="entry name" value="TB2_DP1_HVA22"/>
    <property type="match status" value="1"/>
</dbReference>
<evidence type="ECO:0000256" key="5">
    <source>
        <dbReference type="ARBA" id="ARBA00023136"/>
    </source>
</evidence>
<protein>
    <recommendedName>
        <fullName evidence="6">Receptor expression-enhancing protein</fullName>
    </recommendedName>
</protein>
<reference evidence="7" key="1">
    <citation type="submission" date="2014-05" db="EMBL/GenBank/DDBJ databases">
        <authorList>
            <person name="Chronopoulou M."/>
        </authorList>
    </citation>
    <scope>NUCLEOTIDE SEQUENCE</scope>
    <source>
        <tissue evidence="7">Whole organism</tissue>
    </source>
</reference>
<name>A0A0K2TK17_LEPSM</name>
<keyword evidence="4 6" id="KW-1133">Transmembrane helix</keyword>
<dbReference type="InterPro" id="IPR004345">
    <property type="entry name" value="TB2_DP1_HVA22"/>
</dbReference>
<dbReference type="GO" id="GO:0016020">
    <property type="term" value="C:membrane"/>
    <property type="evidence" value="ECO:0007669"/>
    <property type="project" value="UniProtKB-SubCell"/>
</dbReference>